<dbReference type="AlphaFoldDB" id="A0A2S7K1N6"/>
<dbReference type="Gene3D" id="2.60.120.10">
    <property type="entry name" value="Jelly Rolls"/>
    <property type="match status" value="1"/>
</dbReference>
<dbReference type="Proteomes" id="UP000239504">
    <property type="component" value="Unassembled WGS sequence"/>
</dbReference>
<reference evidence="1 2" key="1">
    <citation type="submission" date="2017-12" db="EMBL/GenBank/DDBJ databases">
        <authorList>
            <person name="Hurst M.R.H."/>
        </authorList>
    </citation>
    <scope>NUCLEOTIDE SEQUENCE [LARGE SCALE GENOMIC DNA]</scope>
    <source>
        <strain evidence="1 2">SY-3-19</strain>
    </source>
</reference>
<proteinExistence type="predicted"/>
<organism evidence="1 2">
    <name type="scientific">Hyphococcus luteus</name>
    <dbReference type="NCBI Taxonomy" id="2058213"/>
    <lineage>
        <taxon>Bacteria</taxon>
        <taxon>Pseudomonadati</taxon>
        <taxon>Pseudomonadota</taxon>
        <taxon>Alphaproteobacteria</taxon>
        <taxon>Parvularculales</taxon>
        <taxon>Parvularculaceae</taxon>
        <taxon>Hyphococcus</taxon>
    </lineage>
</organism>
<protein>
    <recommendedName>
        <fullName evidence="3">5-deoxy-glucuronate isomerase</fullName>
    </recommendedName>
</protein>
<dbReference type="EMBL" id="PJCH01000015">
    <property type="protein sequence ID" value="PQA86420.1"/>
    <property type="molecule type" value="Genomic_DNA"/>
</dbReference>
<dbReference type="RefSeq" id="WP_104831632.1">
    <property type="nucleotide sequence ID" value="NZ_PJCH01000015.1"/>
</dbReference>
<dbReference type="OrthoDB" id="8882910at2"/>
<comment type="caution">
    <text evidence="1">The sequence shown here is derived from an EMBL/GenBank/DDBJ whole genome shotgun (WGS) entry which is preliminary data.</text>
</comment>
<keyword evidence="2" id="KW-1185">Reference proteome</keyword>
<gene>
    <name evidence="1" type="ORF">CW354_19005</name>
</gene>
<name>A0A2S7K1N6_9PROT</name>
<dbReference type="InterPro" id="IPR011051">
    <property type="entry name" value="RmlC_Cupin_sf"/>
</dbReference>
<dbReference type="SUPFAM" id="SSF51182">
    <property type="entry name" value="RmlC-like cupins"/>
    <property type="match status" value="1"/>
</dbReference>
<evidence type="ECO:0000313" key="2">
    <source>
        <dbReference type="Proteomes" id="UP000239504"/>
    </source>
</evidence>
<evidence type="ECO:0008006" key="3">
    <source>
        <dbReference type="Google" id="ProtNLM"/>
    </source>
</evidence>
<accession>A0A2S7K1N6</accession>
<dbReference type="InterPro" id="IPR014710">
    <property type="entry name" value="RmlC-like_jellyroll"/>
</dbReference>
<evidence type="ECO:0000313" key="1">
    <source>
        <dbReference type="EMBL" id="PQA86420.1"/>
    </source>
</evidence>
<sequence>MYGKNDLRASLVSNKQPEMRTPFQPASYGLFYNEKPVESDENGASWLCRGQTLIVNYIEAKAGGRFTRKNQPDEYALLLPFEGMTVKVTANGEEQTISGPSVVFIPPGESEIETKNDGAIWRLITTQSADLVEKCPNKGDYKEPDPNVAPFEAWPEPVGGHRIRAYSGTVPREEGRFGRLYRGSTVMVNFGDGRVGKRDPKNVSPHHHDDFEQYSIALAGEFTHHLRWPWTHDMTTWREDEHAYCNAPSVCVIPPPATHTSAGMTDGLNRLCDAFCPPRRDFSEREGWVLNADDYPMPDFGD</sequence>